<dbReference type="EMBL" id="CP120370">
    <property type="protein sequence ID" value="WEX81001.1"/>
    <property type="molecule type" value="Genomic_DNA"/>
</dbReference>
<dbReference type="CDD" id="cd02440">
    <property type="entry name" value="AdoMet_MTases"/>
    <property type="match status" value="1"/>
</dbReference>
<evidence type="ECO:0000313" key="2">
    <source>
        <dbReference type="EMBL" id="WEX81001.1"/>
    </source>
</evidence>
<evidence type="ECO:0000259" key="1">
    <source>
        <dbReference type="Pfam" id="PF05050"/>
    </source>
</evidence>
<dbReference type="NCBIfam" id="TIGR01444">
    <property type="entry name" value="fkbM_fam"/>
    <property type="match status" value="1"/>
</dbReference>
<gene>
    <name evidence="2" type="ORF">PYH38_000333</name>
</gene>
<accession>A0ABY8CQS0</accession>
<dbReference type="InterPro" id="IPR029063">
    <property type="entry name" value="SAM-dependent_MTases_sf"/>
</dbReference>
<protein>
    <submittedName>
        <fullName evidence="2">FkbM family methyltransferase</fullName>
    </submittedName>
</protein>
<dbReference type="PANTHER" id="PTHR34203">
    <property type="entry name" value="METHYLTRANSFERASE, FKBM FAMILY PROTEIN"/>
    <property type="match status" value="1"/>
</dbReference>
<keyword evidence="2" id="KW-0489">Methyltransferase</keyword>
<sequence length="248" mass="27387">MRCGPVLEFGFPSQVPHVLLAFGDFIDPEYAFLRKIYRPGWIVADVGAAIGQFSVFAATLPAAKVHAFEPSSANVAALSRNIVRNGVSDRVEVHRIAFSNAEFEANFETRANAWLSGISETGTELVSVRTLTADFRRLGLDHVSVLKINVAGYEPQVIEGADAFLAKGGADILILLLGLASLPWYARLAANGYRFFYFHPNENALYEVTAFDADSVLAHRPWPARNIIAIHQSAMESRLDMWLPVRRI</sequence>
<keyword evidence="2" id="KW-0808">Transferase</keyword>
<organism evidence="2 3">
    <name type="scientific">Sinorhizobium numidicum</name>
    <dbReference type="NCBI Taxonomy" id="680248"/>
    <lineage>
        <taxon>Bacteria</taxon>
        <taxon>Pseudomonadati</taxon>
        <taxon>Pseudomonadota</taxon>
        <taxon>Alphaproteobacteria</taxon>
        <taxon>Hyphomicrobiales</taxon>
        <taxon>Rhizobiaceae</taxon>
        <taxon>Sinorhizobium/Ensifer group</taxon>
        <taxon>Sinorhizobium</taxon>
    </lineage>
</organism>
<dbReference type="Gene3D" id="3.40.50.150">
    <property type="entry name" value="Vaccinia Virus protein VP39"/>
    <property type="match status" value="1"/>
</dbReference>
<dbReference type="InterPro" id="IPR006342">
    <property type="entry name" value="FkbM_mtfrase"/>
</dbReference>
<dbReference type="SUPFAM" id="SSF53335">
    <property type="entry name" value="S-adenosyl-L-methionine-dependent methyltransferases"/>
    <property type="match status" value="1"/>
</dbReference>
<name>A0ABY8CQS0_9HYPH</name>
<dbReference type="Pfam" id="PF05050">
    <property type="entry name" value="Methyltransf_21"/>
    <property type="match status" value="1"/>
</dbReference>
<reference evidence="2 3" key="1">
    <citation type="submission" date="2023-03" db="EMBL/GenBank/DDBJ databases">
        <authorList>
            <person name="Kaur S."/>
            <person name="Espinosa-Saiz D."/>
            <person name="Velazquez E."/>
            <person name="Menendez E."/>
            <person name="diCenzo G.C."/>
        </authorList>
    </citation>
    <scope>NUCLEOTIDE SEQUENCE [LARGE SCALE GENOMIC DNA]</scope>
    <source>
        <strain evidence="2 3">LMG 27395</strain>
    </source>
</reference>
<proteinExistence type="predicted"/>
<dbReference type="GO" id="GO:0008168">
    <property type="term" value="F:methyltransferase activity"/>
    <property type="evidence" value="ECO:0007669"/>
    <property type="project" value="UniProtKB-KW"/>
</dbReference>
<dbReference type="RefSeq" id="WP_280731728.1">
    <property type="nucleotide sequence ID" value="NZ_CP120367.1"/>
</dbReference>
<dbReference type="GO" id="GO:0032259">
    <property type="term" value="P:methylation"/>
    <property type="evidence" value="ECO:0007669"/>
    <property type="project" value="UniProtKB-KW"/>
</dbReference>
<feature type="domain" description="Methyltransferase FkbM" evidence="1">
    <location>
        <begin position="45"/>
        <end position="167"/>
    </location>
</feature>
<keyword evidence="3" id="KW-1185">Reference proteome</keyword>
<dbReference type="InterPro" id="IPR052514">
    <property type="entry name" value="SAM-dependent_MTase"/>
</dbReference>
<dbReference type="Proteomes" id="UP001235547">
    <property type="component" value="Chromosome 2"/>
</dbReference>
<dbReference type="PANTHER" id="PTHR34203:SF15">
    <property type="entry name" value="SLL1173 PROTEIN"/>
    <property type="match status" value="1"/>
</dbReference>
<evidence type="ECO:0000313" key="3">
    <source>
        <dbReference type="Proteomes" id="UP001235547"/>
    </source>
</evidence>